<dbReference type="InterPro" id="IPR042070">
    <property type="entry name" value="PucR_C-HTH_sf"/>
</dbReference>
<evidence type="ECO:0000313" key="3">
    <source>
        <dbReference type="Proteomes" id="UP001595891"/>
    </source>
</evidence>
<dbReference type="Gene3D" id="1.10.10.2840">
    <property type="entry name" value="PucR C-terminal helix-turn-helix domain"/>
    <property type="match status" value="1"/>
</dbReference>
<keyword evidence="3" id="KW-1185">Reference proteome</keyword>
<dbReference type="InterPro" id="IPR025736">
    <property type="entry name" value="PucR_C-HTH_dom"/>
</dbReference>
<sequence>MQFPRSRVAGLLGISRNTVTAHFSRGEEALSLDLKDVGGRAVLALALRITSPGLGDGPDPGASPGLAPALHGQAAHQWAEAFLLNRDLLSGGPGAYDLFHALHVTGRIATPAPLR</sequence>
<proteinExistence type="predicted"/>
<comment type="caution">
    <text evidence="2">The sequence shown here is derived from an EMBL/GenBank/DDBJ whole genome shotgun (WGS) entry which is preliminary data.</text>
</comment>
<feature type="domain" description="PucR C-terminal helix-turn-helix" evidence="1">
    <location>
        <begin position="5"/>
        <end position="49"/>
    </location>
</feature>
<gene>
    <name evidence="2" type="ORF">ACFO8L_22950</name>
</gene>
<evidence type="ECO:0000313" key="2">
    <source>
        <dbReference type="EMBL" id="MFC4588967.1"/>
    </source>
</evidence>
<name>A0ABV9EK32_9ACTN</name>
<dbReference type="Pfam" id="PF13556">
    <property type="entry name" value="HTH_30"/>
    <property type="match status" value="1"/>
</dbReference>
<dbReference type="Proteomes" id="UP001595891">
    <property type="component" value="Unassembled WGS sequence"/>
</dbReference>
<evidence type="ECO:0000259" key="1">
    <source>
        <dbReference type="Pfam" id="PF13556"/>
    </source>
</evidence>
<protein>
    <submittedName>
        <fullName evidence="2">Helix-turn-helix domain-containing protein</fullName>
    </submittedName>
</protein>
<dbReference type="RefSeq" id="WP_262842247.1">
    <property type="nucleotide sequence ID" value="NZ_JANZYP010000009.1"/>
</dbReference>
<accession>A0ABV9EK32</accession>
<organism evidence="2 3">
    <name type="scientific">Sphaerisporangium corydalis</name>
    <dbReference type="NCBI Taxonomy" id="1441875"/>
    <lineage>
        <taxon>Bacteria</taxon>
        <taxon>Bacillati</taxon>
        <taxon>Actinomycetota</taxon>
        <taxon>Actinomycetes</taxon>
        <taxon>Streptosporangiales</taxon>
        <taxon>Streptosporangiaceae</taxon>
        <taxon>Sphaerisporangium</taxon>
    </lineage>
</organism>
<dbReference type="EMBL" id="JBHSFN010000014">
    <property type="protein sequence ID" value="MFC4588967.1"/>
    <property type="molecule type" value="Genomic_DNA"/>
</dbReference>
<reference evidence="3" key="1">
    <citation type="journal article" date="2019" name="Int. J. Syst. Evol. Microbiol.">
        <title>The Global Catalogue of Microorganisms (GCM) 10K type strain sequencing project: providing services to taxonomists for standard genome sequencing and annotation.</title>
        <authorList>
            <consortium name="The Broad Institute Genomics Platform"/>
            <consortium name="The Broad Institute Genome Sequencing Center for Infectious Disease"/>
            <person name="Wu L."/>
            <person name="Ma J."/>
        </authorList>
    </citation>
    <scope>NUCLEOTIDE SEQUENCE [LARGE SCALE GENOMIC DNA]</scope>
    <source>
        <strain evidence="3">CCUG 49560</strain>
    </source>
</reference>